<gene>
    <name evidence="2" type="ORF">GW7_19995</name>
</gene>
<dbReference type="InParanoid" id="G5BCS0"/>
<dbReference type="InterPro" id="IPR049367">
    <property type="entry name" value="TX13C/D_rpt"/>
</dbReference>
<dbReference type="AlphaFoldDB" id="G5BCS0"/>
<sequence length="157" mass="17389">MAACWALASEMQRIHEEQDQATAQLPFMRASLQQMLPTESYLPGLWAAVGSQEEMAPLGDQSCHCQDTYSENLQDGRHQGGNRNHSPEQDPECPLEMTSLGNSSNHSKEEVSGRPQETDTLGDSSSYSWKEELVMLQGVVPLGDNSNHSQKEELVMP</sequence>
<dbReference type="EMBL" id="JH169569">
    <property type="protein sequence ID" value="EHB07081.1"/>
    <property type="molecule type" value="Genomic_DNA"/>
</dbReference>
<protein>
    <submittedName>
        <fullName evidence="2">Uncharacterized protein</fullName>
    </submittedName>
</protein>
<proteinExistence type="predicted"/>
<dbReference type="Proteomes" id="UP000006813">
    <property type="component" value="Unassembled WGS sequence"/>
</dbReference>
<reference evidence="2 3" key="1">
    <citation type="journal article" date="2011" name="Nature">
        <title>Genome sequencing reveals insights into physiology and longevity of the naked mole rat.</title>
        <authorList>
            <person name="Kim E.B."/>
            <person name="Fang X."/>
            <person name="Fushan A.A."/>
            <person name="Huang Z."/>
            <person name="Lobanov A.V."/>
            <person name="Han L."/>
            <person name="Marino S.M."/>
            <person name="Sun X."/>
            <person name="Turanov A.A."/>
            <person name="Yang P."/>
            <person name="Yim S.H."/>
            <person name="Zhao X."/>
            <person name="Kasaikina M.V."/>
            <person name="Stoletzki N."/>
            <person name="Peng C."/>
            <person name="Polak P."/>
            <person name="Xiong Z."/>
            <person name="Kiezun A."/>
            <person name="Zhu Y."/>
            <person name="Chen Y."/>
            <person name="Kryukov G.V."/>
            <person name="Zhang Q."/>
            <person name="Peshkin L."/>
            <person name="Yang L."/>
            <person name="Bronson R.T."/>
            <person name="Buffenstein R."/>
            <person name="Wang B."/>
            <person name="Han C."/>
            <person name="Li Q."/>
            <person name="Chen L."/>
            <person name="Zhao W."/>
            <person name="Sunyaev S.R."/>
            <person name="Park T.J."/>
            <person name="Zhang G."/>
            <person name="Wang J."/>
            <person name="Gladyshev V.N."/>
        </authorList>
    </citation>
    <scope>NUCLEOTIDE SEQUENCE [LARGE SCALE GENOMIC DNA]</scope>
</reference>
<evidence type="ECO:0000313" key="3">
    <source>
        <dbReference type="Proteomes" id="UP000006813"/>
    </source>
</evidence>
<evidence type="ECO:0000256" key="1">
    <source>
        <dbReference type="SAM" id="MobiDB-lite"/>
    </source>
</evidence>
<accession>G5BCS0</accession>
<dbReference type="Pfam" id="PF20868">
    <property type="entry name" value="TX13_rpt"/>
    <property type="match status" value="1"/>
</dbReference>
<evidence type="ECO:0000313" key="2">
    <source>
        <dbReference type="EMBL" id="EHB07081.1"/>
    </source>
</evidence>
<organism evidence="2 3">
    <name type="scientific">Heterocephalus glaber</name>
    <name type="common">Naked mole rat</name>
    <dbReference type="NCBI Taxonomy" id="10181"/>
    <lineage>
        <taxon>Eukaryota</taxon>
        <taxon>Metazoa</taxon>
        <taxon>Chordata</taxon>
        <taxon>Craniata</taxon>
        <taxon>Vertebrata</taxon>
        <taxon>Euteleostomi</taxon>
        <taxon>Mammalia</taxon>
        <taxon>Eutheria</taxon>
        <taxon>Euarchontoglires</taxon>
        <taxon>Glires</taxon>
        <taxon>Rodentia</taxon>
        <taxon>Hystricomorpha</taxon>
        <taxon>Bathyergidae</taxon>
        <taxon>Heterocephalus</taxon>
    </lineage>
</organism>
<name>G5BCS0_HETGA</name>
<feature type="compositionally biased region" description="Polar residues" evidence="1">
    <location>
        <begin position="63"/>
        <end position="73"/>
    </location>
</feature>
<feature type="region of interest" description="Disordered" evidence="1">
    <location>
        <begin position="56"/>
        <end position="126"/>
    </location>
</feature>